<keyword evidence="3" id="KW-1185">Reference proteome</keyword>
<reference evidence="2" key="1">
    <citation type="submission" date="2022-07" db="EMBL/GenBank/DDBJ databases">
        <title>Genome Sequence of Physisporinus lineatus.</title>
        <authorList>
            <person name="Buettner E."/>
        </authorList>
    </citation>
    <scope>NUCLEOTIDE SEQUENCE</scope>
    <source>
        <strain evidence="2">VT162</strain>
    </source>
</reference>
<gene>
    <name evidence="2" type="ORF">NLI96_g10520</name>
</gene>
<name>A0AAD5UUY8_9APHY</name>
<dbReference type="EMBL" id="JANAWD010000604">
    <property type="protein sequence ID" value="KAJ3477348.1"/>
    <property type="molecule type" value="Genomic_DNA"/>
</dbReference>
<accession>A0AAD5UUY8</accession>
<feature type="region of interest" description="Disordered" evidence="1">
    <location>
        <begin position="1"/>
        <end position="48"/>
    </location>
</feature>
<dbReference type="Proteomes" id="UP001212997">
    <property type="component" value="Unassembled WGS sequence"/>
</dbReference>
<proteinExistence type="predicted"/>
<evidence type="ECO:0000256" key="1">
    <source>
        <dbReference type="SAM" id="MobiDB-lite"/>
    </source>
</evidence>
<protein>
    <submittedName>
        <fullName evidence="2">Uncharacterized protein</fullName>
    </submittedName>
</protein>
<sequence>MPVKSGFRPRPKAFTGGRKPFNLAEAEANADAGWSRRRPEDGPPQSLQTKICDTYENVKQKVYSLFRREPTKSERVQSDARPALTKAELRRREVAAELFPANEPPCISNNRKRYTEFKFKKTTQPMIIDALPVDTTPVNDNSEMSDSTSIFAWSSTDTLVYDVEMSDVGSAGAKRNDSPIIIEDWGQTALCDVFNMKLNLNSSYSSPDTSMMAIDESMDDLTSPTYRAFEAVTTTTQDVIMLSPSEYPAEKTEHDNISSVTSAFTQFGHGRTVSHGVVRTPKTVSHNARFNPYRVQRDVPTHSRLNNNPLAGFGTFVNGGPYRGSKGRLVKRLQC</sequence>
<organism evidence="2 3">
    <name type="scientific">Meripilus lineatus</name>
    <dbReference type="NCBI Taxonomy" id="2056292"/>
    <lineage>
        <taxon>Eukaryota</taxon>
        <taxon>Fungi</taxon>
        <taxon>Dikarya</taxon>
        <taxon>Basidiomycota</taxon>
        <taxon>Agaricomycotina</taxon>
        <taxon>Agaricomycetes</taxon>
        <taxon>Polyporales</taxon>
        <taxon>Meripilaceae</taxon>
        <taxon>Meripilus</taxon>
    </lineage>
</organism>
<dbReference type="AlphaFoldDB" id="A0AAD5UUY8"/>
<evidence type="ECO:0000313" key="2">
    <source>
        <dbReference type="EMBL" id="KAJ3477348.1"/>
    </source>
</evidence>
<comment type="caution">
    <text evidence="2">The sequence shown here is derived from an EMBL/GenBank/DDBJ whole genome shotgun (WGS) entry which is preliminary data.</text>
</comment>
<evidence type="ECO:0000313" key="3">
    <source>
        <dbReference type="Proteomes" id="UP001212997"/>
    </source>
</evidence>